<protein>
    <recommendedName>
        <fullName evidence="4">PE-PGRS family protein</fullName>
    </recommendedName>
</protein>
<dbReference type="Proteomes" id="UP001432039">
    <property type="component" value="Chromosome"/>
</dbReference>
<accession>A0ABZ1TJM0</accession>
<reference evidence="2" key="1">
    <citation type="submission" date="2022-10" db="EMBL/GenBank/DDBJ databases">
        <title>The complete genomes of actinobacterial strains from the NBC collection.</title>
        <authorList>
            <person name="Joergensen T.S."/>
            <person name="Alvarez Arevalo M."/>
            <person name="Sterndorff E.B."/>
            <person name="Faurdal D."/>
            <person name="Vuksanovic O."/>
            <person name="Mourched A.-S."/>
            <person name="Charusanti P."/>
            <person name="Shaw S."/>
            <person name="Blin K."/>
            <person name="Weber T."/>
        </authorList>
    </citation>
    <scope>NUCLEOTIDE SEQUENCE</scope>
    <source>
        <strain evidence="2">NBC_00248</strain>
    </source>
</reference>
<gene>
    <name evidence="2" type="ORF">OG517_33945</name>
</gene>
<dbReference type="RefSeq" id="WP_328964365.1">
    <property type="nucleotide sequence ID" value="NZ_CP108090.1"/>
</dbReference>
<feature type="signal peptide" evidence="1">
    <location>
        <begin position="1"/>
        <end position="30"/>
    </location>
</feature>
<dbReference type="EMBL" id="CP108090">
    <property type="protein sequence ID" value="WUQ16019.1"/>
    <property type="molecule type" value="Genomic_DNA"/>
</dbReference>
<feature type="chain" id="PRO_5046056392" description="PE-PGRS family protein" evidence="1">
    <location>
        <begin position="31"/>
        <end position="187"/>
    </location>
</feature>
<evidence type="ECO:0000313" key="3">
    <source>
        <dbReference type="Proteomes" id="UP001432039"/>
    </source>
</evidence>
<evidence type="ECO:0000256" key="1">
    <source>
        <dbReference type="SAM" id="SignalP"/>
    </source>
</evidence>
<evidence type="ECO:0000313" key="2">
    <source>
        <dbReference type="EMBL" id="WUQ16019.1"/>
    </source>
</evidence>
<keyword evidence="3" id="KW-1185">Reference proteome</keyword>
<organism evidence="2 3">
    <name type="scientific">Streptomyces virginiae</name>
    <name type="common">Streptomyces cinnamonensis</name>
    <dbReference type="NCBI Taxonomy" id="1961"/>
    <lineage>
        <taxon>Bacteria</taxon>
        <taxon>Bacillati</taxon>
        <taxon>Actinomycetota</taxon>
        <taxon>Actinomycetes</taxon>
        <taxon>Kitasatosporales</taxon>
        <taxon>Streptomycetaceae</taxon>
        <taxon>Streptomyces</taxon>
    </lineage>
</organism>
<name>A0ABZ1TJM0_STRVG</name>
<proteinExistence type="predicted"/>
<sequence>MRTRSTKFRLGLIISATLIGAGAIAPVATAAPAPSVRTVSAFGSGDTHPGGGRFHGKAVLGDVKVDKGSVRVGDRVCAGNCDGSVNGTNGGKGGICAGLCNGSANGGNGTTGVPSGNGTNGGKGGICAGTCNGSANGGTGGTGGVALPGGDGGKGGTGGDGGLCIGFGCGTTGGLGGNGGAGGNDDD</sequence>
<evidence type="ECO:0008006" key="4">
    <source>
        <dbReference type="Google" id="ProtNLM"/>
    </source>
</evidence>
<keyword evidence="1" id="KW-0732">Signal</keyword>